<feature type="region of interest" description="Disordered" evidence="6">
    <location>
        <begin position="289"/>
        <end position="309"/>
    </location>
</feature>
<dbReference type="PANTHER" id="PTHR30417">
    <property type="entry name" value="N-ACETYLMURAMOYL-L-ALANINE AMIDASE AMID"/>
    <property type="match status" value="1"/>
</dbReference>
<organism evidence="8 9">
    <name type="scientific">Yersinia nurmii</name>
    <dbReference type="NCBI Taxonomy" id="685706"/>
    <lineage>
        <taxon>Bacteria</taxon>
        <taxon>Pseudomonadati</taxon>
        <taxon>Pseudomonadota</taxon>
        <taxon>Gammaproteobacteria</taxon>
        <taxon>Enterobacterales</taxon>
        <taxon>Yersiniaceae</taxon>
        <taxon>Yersinia</taxon>
    </lineage>
</organism>
<keyword evidence="5" id="KW-0961">Cell wall biogenesis/degradation</keyword>
<dbReference type="EMBL" id="CPYD01000001">
    <property type="protein sequence ID" value="CND92187.1"/>
    <property type="molecule type" value="Genomic_DNA"/>
</dbReference>
<dbReference type="Gene3D" id="1.10.101.10">
    <property type="entry name" value="PGBD-like superfamily/PGBD"/>
    <property type="match status" value="1"/>
</dbReference>
<keyword evidence="4 8" id="KW-0378">Hydrolase</keyword>
<evidence type="ECO:0000256" key="3">
    <source>
        <dbReference type="ARBA" id="ARBA00011901"/>
    </source>
</evidence>
<proteinExistence type="inferred from homology"/>
<dbReference type="CDD" id="cd06583">
    <property type="entry name" value="PGRP"/>
    <property type="match status" value="1"/>
</dbReference>
<dbReference type="InterPro" id="IPR036365">
    <property type="entry name" value="PGBD-like_sf"/>
</dbReference>
<keyword evidence="9" id="KW-1185">Reference proteome</keyword>
<dbReference type="EC" id="3.5.1.28" evidence="3"/>
<dbReference type="Proteomes" id="UP000040578">
    <property type="component" value="Unassembled WGS sequence"/>
</dbReference>
<evidence type="ECO:0000259" key="7">
    <source>
        <dbReference type="SMART" id="SM00644"/>
    </source>
</evidence>
<reference evidence="8 9" key="1">
    <citation type="submission" date="2015-03" db="EMBL/GenBank/DDBJ databases">
        <authorList>
            <consortium name="Pathogen Informatics"/>
            <person name="Murphy D."/>
        </authorList>
    </citation>
    <scope>NUCLEOTIDE SEQUENCE [LARGE SCALE GENOMIC DNA]</scope>
    <source>
        <strain evidence="9">type strain: CIP110231</strain>
    </source>
</reference>
<comment type="similarity">
    <text evidence="2">Belongs to the N-acetylmuramoyl-L-alanine amidase 2 family.</text>
</comment>
<evidence type="ECO:0000256" key="1">
    <source>
        <dbReference type="ARBA" id="ARBA00001561"/>
    </source>
</evidence>
<dbReference type="GO" id="GO:0008745">
    <property type="term" value="F:N-acetylmuramoyl-L-alanine amidase activity"/>
    <property type="evidence" value="ECO:0007669"/>
    <property type="project" value="UniProtKB-EC"/>
</dbReference>
<comment type="caution">
    <text evidence="8">The sequence shown here is derived from an EMBL/GenBank/DDBJ whole genome shotgun (WGS) entry which is preliminary data.</text>
</comment>
<sequence length="309" mass="35120">MKPWFWMLFIMPLVQFHALGAVQEEKALVDQGSFMLNDSRQAIGVDRRIRFLVLHYTALNFPESLNVLTTEQVSAHYLVPAYPPIDPRSGKPVAWQLVPEHLRAWHAGVSGWRGRTNLNDTSVGIEQENPGFTSTLLGKIHWYPYTPQQIELVTALAHKIIARYEIEPRNVVAHSDIAPQRKEDPGPLFPWEHLAQQGIGAWPDAADVQYYLGKRRADRPVPIMPLLAKLSCYGYEITPDMTQEQQRRVISAFQMHFRPSEIHGLPDAETEAIADALLVKYHNSEKSKDIKPRMNESALQSVKSECGKL</sequence>
<evidence type="ECO:0000256" key="4">
    <source>
        <dbReference type="ARBA" id="ARBA00022801"/>
    </source>
</evidence>
<dbReference type="SUPFAM" id="SSF47090">
    <property type="entry name" value="PGBD-like"/>
    <property type="match status" value="1"/>
</dbReference>
<protein>
    <recommendedName>
        <fullName evidence="3">N-acetylmuramoyl-L-alanine amidase</fullName>
        <ecNumber evidence="3">3.5.1.28</ecNumber>
    </recommendedName>
</protein>
<evidence type="ECO:0000256" key="2">
    <source>
        <dbReference type="ARBA" id="ARBA00007553"/>
    </source>
</evidence>
<dbReference type="InterPro" id="IPR036366">
    <property type="entry name" value="PGBDSf"/>
</dbReference>
<dbReference type="Pfam" id="PF01510">
    <property type="entry name" value="Amidase_2"/>
    <property type="match status" value="1"/>
</dbReference>
<feature type="domain" description="N-acetylmuramoyl-L-alanine amidase" evidence="7">
    <location>
        <begin position="37"/>
        <end position="186"/>
    </location>
</feature>
<dbReference type="SMART" id="SM00644">
    <property type="entry name" value="Ami_2"/>
    <property type="match status" value="1"/>
</dbReference>
<evidence type="ECO:0000313" key="9">
    <source>
        <dbReference type="Proteomes" id="UP000040578"/>
    </source>
</evidence>
<gene>
    <name evidence="8" type="primary">amiD_1</name>
    <name evidence="8" type="ORF">ERS137967_00301</name>
</gene>
<dbReference type="PANTHER" id="PTHR30417:SF1">
    <property type="entry name" value="N-ACETYLMURAMOYL-L-ALANINE AMIDASE AMID"/>
    <property type="match status" value="1"/>
</dbReference>
<dbReference type="InterPro" id="IPR002502">
    <property type="entry name" value="Amidase_domain"/>
</dbReference>
<evidence type="ECO:0000256" key="5">
    <source>
        <dbReference type="ARBA" id="ARBA00023316"/>
    </source>
</evidence>
<dbReference type="InterPro" id="IPR051206">
    <property type="entry name" value="NAMLAA_amidase_2"/>
</dbReference>
<dbReference type="SUPFAM" id="SSF55846">
    <property type="entry name" value="N-acetylmuramoyl-L-alanine amidase-like"/>
    <property type="match status" value="1"/>
</dbReference>
<evidence type="ECO:0000313" key="8">
    <source>
        <dbReference type="EMBL" id="CND92187.1"/>
    </source>
</evidence>
<name>A0ABM9S1I4_9GAMM</name>
<accession>A0ABM9S1I4</accession>
<dbReference type="InterPro" id="IPR036505">
    <property type="entry name" value="Amidase/PGRP_sf"/>
</dbReference>
<evidence type="ECO:0000256" key="6">
    <source>
        <dbReference type="SAM" id="MobiDB-lite"/>
    </source>
</evidence>
<dbReference type="Gene3D" id="3.40.80.10">
    <property type="entry name" value="Peptidoglycan recognition protein-like"/>
    <property type="match status" value="1"/>
</dbReference>
<comment type="catalytic activity">
    <reaction evidence="1">
        <text>Hydrolyzes the link between N-acetylmuramoyl residues and L-amino acid residues in certain cell-wall glycopeptides.</text>
        <dbReference type="EC" id="3.5.1.28"/>
    </reaction>
</comment>